<keyword evidence="3" id="KW-1185">Reference proteome</keyword>
<protein>
    <submittedName>
        <fullName evidence="2">Uncharacterized protein</fullName>
    </submittedName>
</protein>
<dbReference type="AlphaFoldDB" id="G5K3R9"/>
<gene>
    <name evidence="2" type="ORF">STRIC_1440</name>
</gene>
<sequence length="42" mass="4651">MEVGALIVVIPLSAFMLYIAFKKDKKKKGDIALETDRKLKGA</sequence>
<keyword evidence="1" id="KW-0812">Transmembrane</keyword>
<dbReference type="STRING" id="764299.STRIC_1440"/>
<proteinExistence type="predicted"/>
<name>G5K3R9_9STRE</name>
<evidence type="ECO:0000313" key="2">
    <source>
        <dbReference type="EMBL" id="EHI69850.1"/>
    </source>
</evidence>
<dbReference type="EMBL" id="AEUX02000006">
    <property type="protein sequence ID" value="EHI69850.1"/>
    <property type="molecule type" value="Genomic_DNA"/>
</dbReference>
<keyword evidence="1" id="KW-1133">Transmembrane helix</keyword>
<keyword evidence="1" id="KW-0472">Membrane</keyword>
<reference evidence="2 3" key="1">
    <citation type="journal article" date="2014" name="Int. J. Syst. Evol. Microbiol.">
        <title>Phylogenomics and the dynamic genome evolution of the genus Streptococcus.</title>
        <authorList>
            <consortium name="The Broad Institute Genome Sequencing Platform"/>
            <person name="Richards V.P."/>
            <person name="Palmer S.R."/>
            <person name="Pavinski Bitar P.D."/>
            <person name="Qin X."/>
            <person name="Weinstock G.M."/>
            <person name="Highlander S.K."/>
            <person name="Town C.D."/>
            <person name="Burne R.A."/>
            <person name="Stanhope M.J."/>
        </authorList>
    </citation>
    <scope>NUCLEOTIDE SEQUENCE [LARGE SCALE GENOMIC DNA]</scope>
    <source>
        <strain evidence="2 3">707-05</strain>
    </source>
</reference>
<evidence type="ECO:0000313" key="3">
    <source>
        <dbReference type="Proteomes" id="UP000003330"/>
    </source>
</evidence>
<accession>G5K3R9</accession>
<dbReference type="Proteomes" id="UP000003330">
    <property type="component" value="Unassembled WGS sequence"/>
</dbReference>
<evidence type="ECO:0000256" key="1">
    <source>
        <dbReference type="SAM" id="Phobius"/>
    </source>
</evidence>
<comment type="caution">
    <text evidence="2">The sequence shown here is derived from an EMBL/GenBank/DDBJ whole genome shotgun (WGS) entry which is preliminary data.</text>
</comment>
<feature type="transmembrane region" description="Helical" evidence="1">
    <location>
        <begin position="6"/>
        <end position="21"/>
    </location>
</feature>
<organism evidence="2 3">
    <name type="scientific">Streptococcus ictaluri 707-05</name>
    <dbReference type="NCBI Taxonomy" id="764299"/>
    <lineage>
        <taxon>Bacteria</taxon>
        <taxon>Bacillati</taxon>
        <taxon>Bacillota</taxon>
        <taxon>Bacilli</taxon>
        <taxon>Lactobacillales</taxon>
        <taxon>Streptococcaceae</taxon>
        <taxon>Streptococcus</taxon>
    </lineage>
</organism>